<evidence type="ECO:0008006" key="4">
    <source>
        <dbReference type="Google" id="ProtNLM"/>
    </source>
</evidence>
<feature type="compositionally biased region" description="Basic and acidic residues" evidence="1">
    <location>
        <begin position="58"/>
        <end position="70"/>
    </location>
</feature>
<dbReference type="Proteomes" id="UP001166286">
    <property type="component" value="Unassembled WGS sequence"/>
</dbReference>
<protein>
    <recommendedName>
        <fullName evidence="4">Mitochondrial ATPase complex subunit ATP10</fullName>
    </recommendedName>
</protein>
<evidence type="ECO:0000313" key="3">
    <source>
        <dbReference type="Proteomes" id="UP001166286"/>
    </source>
</evidence>
<evidence type="ECO:0000256" key="1">
    <source>
        <dbReference type="SAM" id="MobiDB-lite"/>
    </source>
</evidence>
<organism evidence="2 3">
    <name type="scientific">Cladonia borealis</name>
    <dbReference type="NCBI Taxonomy" id="184061"/>
    <lineage>
        <taxon>Eukaryota</taxon>
        <taxon>Fungi</taxon>
        <taxon>Dikarya</taxon>
        <taxon>Ascomycota</taxon>
        <taxon>Pezizomycotina</taxon>
        <taxon>Lecanoromycetes</taxon>
        <taxon>OSLEUM clade</taxon>
        <taxon>Lecanoromycetidae</taxon>
        <taxon>Lecanorales</taxon>
        <taxon>Lecanorineae</taxon>
        <taxon>Cladoniaceae</taxon>
        <taxon>Cladonia</taxon>
    </lineage>
</organism>
<dbReference type="GO" id="GO:0033615">
    <property type="term" value="P:mitochondrial proton-transporting ATP synthase complex assembly"/>
    <property type="evidence" value="ECO:0007669"/>
    <property type="project" value="TreeGrafter"/>
</dbReference>
<evidence type="ECO:0000313" key="2">
    <source>
        <dbReference type="EMBL" id="KAK0509391.1"/>
    </source>
</evidence>
<proteinExistence type="predicted"/>
<accession>A0AA39QX08</accession>
<name>A0AA39QX08_9LECA</name>
<sequence length="337" mass="38657">MLKPRWVSVRPQNLLLGQWLCPACQLRLQWPYRQASSTSQPPNPPVQKPESPIPEAIPSDKEFRDPEFKPRPLIRPLGQSKRPNPGENGAIDHRTWRQRRDDFFNYDKHLERREELTSKIRKPYFREWTNMGFHRGKTFLAPPNLFKVGVSLYFPNMQGYTLASPSTYSDTTSVLSGKTSIVSVSSGKWAEDQTLTFLGEKQNPELAKLVEELRRDGLQRVWINIEEDWLKAWLVRLFVRSVKKRLKIEDWGRYFVVTKGISDSVKMSIGMANSKVGHVYLVDGNCRIRWAGNGDAVEGEREGLVAVVKKLTEQMKMVGEGEKMGKVLKGMGFSKGH</sequence>
<keyword evidence="3" id="KW-1185">Reference proteome</keyword>
<dbReference type="PANTHER" id="PTHR28106">
    <property type="entry name" value="MITOCHONDRIAL ATPASE COMPLEX SUBUNIT ATP10"/>
    <property type="match status" value="1"/>
</dbReference>
<dbReference type="AlphaFoldDB" id="A0AA39QX08"/>
<gene>
    <name evidence="2" type="ORF">JMJ35_007785</name>
</gene>
<dbReference type="InterPro" id="IPR007849">
    <property type="entry name" value="ATP10"/>
</dbReference>
<reference evidence="2" key="1">
    <citation type="submission" date="2023-03" db="EMBL/GenBank/DDBJ databases">
        <title>Complete genome of Cladonia borealis.</title>
        <authorList>
            <person name="Park H."/>
        </authorList>
    </citation>
    <scope>NUCLEOTIDE SEQUENCE</scope>
    <source>
        <strain evidence="2">ANT050790</strain>
    </source>
</reference>
<dbReference type="PANTHER" id="PTHR28106:SF1">
    <property type="entry name" value="MITOCHONDRIAL ATPASE COMPLEX SUBUNIT ATP10"/>
    <property type="match status" value="1"/>
</dbReference>
<feature type="region of interest" description="Disordered" evidence="1">
    <location>
        <begin position="35"/>
        <end position="94"/>
    </location>
</feature>
<comment type="caution">
    <text evidence="2">The sequence shown here is derived from an EMBL/GenBank/DDBJ whole genome shotgun (WGS) entry which is preliminary data.</text>
</comment>
<dbReference type="Pfam" id="PF05176">
    <property type="entry name" value="ATP-synt_10"/>
    <property type="match status" value="1"/>
</dbReference>
<dbReference type="GO" id="GO:0005743">
    <property type="term" value="C:mitochondrial inner membrane"/>
    <property type="evidence" value="ECO:0007669"/>
    <property type="project" value="TreeGrafter"/>
</dbReference>
<dbReference type="EMBL" id="JAFEKC020000018">
    <property type="protein sequence ID" value="KAK0509391.1"/>
    <property type="molecule type" value="Genomic_DNA"/>
</dbReference>